<feature type="transmembrane region" description="Helical" evidence="5">
    <location>
        <begin position="189"/>
        <end position="208"/>
    </location>
</feature>
<dbReference type="PRINTS" id="PR00783">
    <property type="entry name" value="MINTRINSICP"/>
</dbReference>
<feature type="transmembrane region" description="Helical" evidence="5">
    <location>
        <begin position="128"/>
        <end position="149"/>
    </location>
</feature>
<feature type="transmembrane region" description="Helical" evidence="5">
    <location>
        <begin position="161"/>
        <end position="183"/>
    </location>
</feature>
<dbReference type="AlphaFoldDB" id="A0A1R3HVR1"/>
<dbReference type="GO" id="GO:0016020">
    <property type="term" value="C:membrane"/>
    <property type="evidence" value="ECO:0007669"/>
    <property type="project" value="UniProtKB-SubCell"/>
</dbReference>
<dbReference type="STRING" id="210143.A0A1R3HVR1"/>
<evidence type="ECO:0000256" key="1">
    <source>
        <dbReference type="ARBA" id="ARBA00004141"/>
    </source>
</evidence>
<feature type="transmembrane region" description="Helical" evidence="5">
    <location>
        <begin position="414"/>
        <end position="434"/>
    </location>
</feature>
<dbReference type="SUPFAM" id="SSF81338">
    <property type="entry name" value="Aquaporin-like"/>
    <property type="match status" value="2"/>
</dbReference>
<dbReference type="Proteomes" id="UP000188268">
    <property type="component" value="Unassembled WGS sequence"/>
</dbReference>
<feature type="transmembrane region" description="Helical" evidence="5">
    <location>
        <begin position="52"/>
        <end position="75"/>
    </location>
</feature>
<feature type="transmembrane region" description="Helical" evidence="5">
    <location>
        <begin position="546"/>
        <end position="562"/>
    </location>
</feature>
<evidence type="ECO:0000256" key="2">
    <source>
        <dbReference type="ARBA" id="ARBA00022692"/>
    </source>
</evidence>
<comment type="caution">
    <text evidence="6">The sequence shown here is derived from an EMBL/GenBank/DDBJ whole genome shotgun (WGS) entry which is preliminary data.</text>
</comment>
<dbReference type="EMBL" id="AWWV01011106">
    <property type="protein sequence ID" value="OMO74455.1"/>
    <property type="molecule type" value="Genomic_DNA"/>
</dbReference>
<dbReference type="OrthoDB" id="3222at2759"/>
<evidence type="ECO:0000313" key="7">
    <source>
        <dbReference type="Proteomes" id="UP000188268"/>
    </source>
</evidence>
<feature type="transmembrane region" description="Helical" evidence="5">
    <location>
        <begin position="87"/>
        <end position="108"/>
    </location>
</feature>
<accession>A0A1R3HVR1</accession>
<keyword evidence="3 5" id="KW-1133">Transmembrane helix</keyword>
<gene>
    <name evidence="6" type="ORF">CCACVL1_16721</name>
</gene>
<dbReference type="Gene3D" id="1.20.1080.10">
    <property type="entry name" value="Glycerol uptake facilitator protein"/>
    <property type="match status" value="2"/>
</dbReference>
<proteinExistence type="predicted"/>
<sequence length="601" mass="63954">MAGTGVAGDIEENFYAGNKVQPFASTPAAGQVKEDKDKVPLLGMHEFFSSEVWRASLAEVIGTAVLVFALDTIVISTLQTETKTPNLVMSVLIAFVVAVLLLATYPISGGHINPIVTFAAFLTGLIPFSRTVIFILAQSVGGILGSLALKAVVNSEIERTYSLAGCTVTIVTPGVDGPIVTGLETGQALWLEIICSFVFLFASVWMAFDRRQAKAIGRVTICVILGIVLGLLVFISTTVTATKGYGGAGLNPARCLGPALVRGLPNPDQLFVIFQVCVEEGSHMDSVISREFDHNLPSLDENYNAITNQKEKPSRKSLLFTCIGAHEFSSLEMWKAALTELVATASLMFTLTTSIVACLDSHETDPKLLVPFAVFVIAFLFLMVTVPLSGGHMSPVFTFIAALQGIISMARASIYILAQCLGSITGFLILNSVMNHDVAKTYSLGGCTIDGNGPASGISPGNALILEFCCTFVVLFVGVTIAFDKRRSRELGLPMVCAVVAGAMALAVFVSISVTGKAGYAGVGLNPARCLGPALLRGGHLWDGHWVFWIGPCFACIIYYGFTKSLPKEGLVWEDGERDFVNIAAPALCCWGPRTQLNGKV</sequence>
<keyword evidence="2 5" id="KW-0812">Transmembrane</keyword>
<reference evidence="6 7" key="1">
    <citation type="submission" date="2013-09" db="EMBL/GenBank/DDBJ databases">
        <title>Corchorus capsularis genome sequencing.</title>
        <authorList>
            <person name="Alam M."/>
            <person name="Haque M.S."/>
            <person name="Islam M.S."/>
            <person name="Emdad E.M."/>
            <person name="Islam M.M."/>
            <person name="Ahmed B."/>
            <person name="Halim A."/>
            <person name="Hossen Q.M.M."/>
            <person name="Hossain M.Z."/>
            <person name="Ahmed R."/>
            <person name="Khan M.M."/>
            <person name="Islam R."/>
            <person name="Rashid M.M."/>
            <person name="Khan S.A."/>
            <person name="Rahman M.S."/>
            <person name="Alam M."/>
        </authorList>
    </citation>
    <scope>NUCLEOTIDE SEQUENCE [LARGE SCALE GENOMIC DNA]</scope>
    <source>
        <strain evidence="7">cv. CVL-1</strain>
        <tissue evidence="6">Whole seedling</tissue>
    </source>
</reference>
<evidence type="ECO:0000256" key="3">
    <source>
        <dbReference type="ARBA" id="ARBA00022989"/>
    </source>
</evidence>
<evidence type="ECO:0000313" key="6">
    <source>
        <dbReference type="EMBL" id="OMO74455.1"/>
    </source>
</evidence>
<comment type="subcellular location">
    <subcellularLocation>
        <location evidence="1">Membrane</location>
        <topology evidence="1">Multi-pass membrane protein</topology>
    </subcellularLocation>
</comment>
<keyword evidence="4 5" id="KW-0472">Membrane</keyword>
<feature type="transmembrane region" description="Helical" evidence="5">
    <location>
        <begin position="215"/>
        <end position="235"/>
    </location>
</feature>
<evidence type="ECO:0000256" key="4">
    <source>
        <dbReference type="ARBA" id="ARBA00023136"/>
    </source>
</evidence>
<dbReference type="InterPro" id="IPR000425">
    <property type="entry name" value="MIP"/>
</dbReference>
<dbReference type="Gramene" id="OMO74455">
    <property type="protein sequence ID" value="OMO74455"/>
    <property type="gene ID" value="CCACVL1_16721"/>
</dbReference>
<dbReference type="Pfam" id="PF00230">
    <property type="entry name" value="MIP"/>
    <property type="match status" value="2"/>
</dbReference>
<dbReference type="PANTHER" id="PTHR47002">
    <property type="entry name" value="AQUAPORIN-LIKE"/>
    <property type="match status" value="1"/>
</dbReference>
<dbReference type="GO" id="GO:0015267">
    <property type="term" value="F:channel activity"/>
    <property type="evidence" value="ECO:0007669"/>
    <property type="project" value="InterPro"/>
</dbReference>
<dbReference type="PANTHER" id="PTHR47002:SF6">
    <property type="entry name" value="X INTRINSIC PROTEIN"/>
    <property type="match status" value="1"/>
</dbReference>
<dbReference type="InterPro" id="IPR023271">
    <property type="entry name" value="Aquaporin-like"/>
</dbReference>
<organism evidence="6 7">
    <name type="scientific">Corchorus capsularis</name>
    <name type="common">Jute</name>
    <dbReference type="NCBI Taxonomy" id="210143"/>
    <lineage>
        <taxon>Eukaryota</taxon>
        <taxon>Viridiplantae</taxon>
        <taxon>Streptophyta</taxon>
        <taxon>Embryophyta</taxon>
        <taxon>Tracheophyta</taxon>
        <taxon>Spermatophyta</taxon>
        <taxon>Magnoliopsida</taxon>
        <taxon>eudicotyledons</taxon>
        <taxon>Gunneridae</taxon>
        <taxon>Pentapetalae</taxon>
        <taxon>rosids</taxon>
        <taxon>malvids</taxon>
        <taxon>Malvales</taxon>
        <taxon>Malvaceae</taxon>
        <taxon>Grewioideae</taxon>
        <taxon>Apeibeae</taxon>
        <taxon>Corchorus</taxon>
    </lineage>
</organism>
<feature type="transmembrane region" description="Helical" evidence="5">
    <location>
        <begin position="495"/>
        <end position="514"/>
    </location>
</feature>
<keyword evidence="7" id="KW-1185">Reference proteome</keyword>
<protein>
    <submittedName>
        <fullName evidence="6">Major intrinsic protein</fullName>
    </submittedName>
</protein>
<dbReference type="OMA" id="EKMNTWT"/>
<feature type="transmembrane region" description="Helical" evidence="5">
    <location>
        <begin position="368"/>
        <end position="386"/>
    </location>
</feature>
<evidence type="ECO:0000256" key="5">
    <source>
        <dbReference type="SAM" id="Phobius"/>
    </source>
</evidence>
<name>A0A1R3HVR1_COCAP</name>
<feature type="transmembrane region" description="Helical" evidence="5">
    <location>
        <begin position="463"/>
        <end position="483"/>
    </location>
</feature>